<dbReference type="Proteomes" id="UP000669179">
    <property type="component" value="Unassembled WGS sequence"/>
</dbReference>
<dbReference type="GO" id="GO:0008610">
    <property type="term" value="P:lipid biosynthetic process"/>
    <property type="evidence" value="ECO:0007669"/>
    <property type="project" value="UniProtKB-ARBA"/>
</dbReference>
<dbReference type="PANTHER" id="PTHR45527">
    <property type="entry name" value="NONRIBOSOMAL PEPTIDE SYNTHETASE"/>
    <property type="match status" value="1"/>
</dbReference>
<dbReference type="Pfam" id="PF00668">
    <property type="entry name" value="Condensation"/>
    <property type="match status" value="1"/>
</dbReference>
<dbReference type="AlphaFoldDB" id="A0A939T2V6"/>
<sequence>MSVHEVPFAGSRSGTFPCTWGQLDMWREIQREGDPAHGNVVGGGYLPPGHSPERVMDVLRALVERHDTLRTRFRPSDDGRLVQHVAGTGVLPIEVHDLGDDPEALVGRWAADFQSTPYDLAADLPFQVRIGTAGPDARLLMFGTPHLTVDMLGSRVLFDELLHGLDGMPPPGPPGLQPAEVAELERSTTGRRTLRRALDHWRAVLDDAPPAGFTGPEHAPESTRYWQGGIVSRAVPRAVETLAARYGVSTSHVLLGAMAALVGRRTGAQRCLVRMVVGNRGRPELRNAVGSLSQEVVASVDLVADRFEDLVRAARVSALRAMRHGRYDPDLAAAIVAGAGAELDVYFNDMWSATRGGRGAPGGAAPATGTEETVFAWEERLERASVAFFFEVHDVINDPAAVRLSLLTDTAHVPASELRELLFAVERTLVALVADDAGGLDRLPLDANAAAGT</sequence>
<dbReference type="EMBL" id="JAGEOJ010000003">
    <property type="protein sequence ID" value="MBO2447188.1"/>
    <property type="molecule type" value="Genomic_DNA"/>
</dbReference>
<feature type="domain" description="Condensation" evidence="1">
    <location>
        <begin position="22"/>
        <end position="328"/>
    </location>
</feature>
<organism evidence="2 3">
    <name type="scientific">Actinomadura barringtoniae</name>
    <dbReference type="NCBI Taxonomy" id="1427535"/>
    <lineage>
        <taxon>Bacteria</taxon>
        <taxon>Bacillati</taxon>
        <taxon>Actinomycetota</taxon>
        <taxon>Actinomycetes</taxon>
        <taxon>Streptosporangiales</taxon>
        <taxon>Thermomonosporaceae</taxon>
        <taxon>Actinomadura</taxon>
    </lineage>
</organism>
<dbReference type="RefSeq" id="WP_208254784.1">
    <property type="nucleotide sequence ID" value="NZ_JAGEOJ010000003.1"/>
</dbReference>
<dbReference type="GO" id="GO:0003824">
    <property type="term" value="F:catalytic activity"/>
    <property type="evidence" value="ECO:0007669"/>
    <property type="project" value="InterPro"/>
</dbReference>
<accession>A0A939T2V6</accession>
<dbReference type="GO" id="GO:0005737">
    <property type="term" value="C:cytoplasm"/>
    <property type="evidence" value="ECO:0007669"/>
    <property type="project" value="TreeGrafter"/>
</dbReference>
<dbReference type="SUPFAM" id="SSF52777">
    <property type="entry name" value="CoA-dependent acyltransferases"/>
    <property type="match status" value="2"/>
</dbReference>
<dbReference type="GO" id="GO:0031177">
    <property type="term" value="F:phosphopantetheine binding"/>
    <property type="evidence" value="ECO:0007669"/>
    <property type="project" value="TreeGrafter"/>
</dbReference>
<reference evidence="2" key="1">
    <citation type="submission" date="2021-03" db="EMBL/GenBank/DDBJ databases">
        <authorList>
            <person name="Kanchanasin P."/>
            <person name="Saeng-In P."/>
            <person name="Phongsopitanun W."/>
            <person name="Yuki M."/>
            <person name="Kudo T."/>
            <person name="Ohkuma M."/>
            <person name="Tanasupawat S."/>
        </authorList>
    </citation>
    <scope>NUCLEOTIDE SEQUENCE</scope>
    <source>
        <strain evidence="2">GKU 128</strain>
    </source>
</reference>
<proteinExistence type="predicted"/>
<evidence type="ECO:0000259" key="1">
    <source>
        <dbReference type="Pfam" id="PF00668"/>
    </source>
</evidence>
<evidence type="ECO:0000313" key="2">
    <source>
        <dbReference type="EMBL" id="MBO2447188.1"/>
    </source>
</evidence>
<dbReference type="PANTHER" id="PTHR45527:SF1">
    <property type="entry name" value="FATTY ACID SYNTHASE"/>
    <property type="match status" value="1"/>
</dbReference>
<name>A0A939T2V6_9ACTN</name>
<comment type="caution">
    <text evidence="2">The sequence shown here is derived from an EMBL/GenBank/DDBJ whole genome shotgun (WGS) entry which is preliminary data.</text>
</comment>
<dbReference type="InterPro" id="IPR023213">
    <property type="entry name" value="CAT-like_dom_sf"/>
</dbReference>
<dbReference type="InterPro" id="IPR001242">
    <property type="entry name" value="Condensation_dom"/>
</dbReference>
<dbReference type="Gene3D" id="3.30.559.10">
    <property type="entry name" value="Chloramphenicol acetyltransferase-like domain"/>
    <property type="match status" value="1"/>
</dbReference>
<protein>
    <recommendedName>
        <fullName evidence="1">Condensation domain-containing protein</fullName>
    </recommendedName>
</protein>
<dbReference type="GO" id="GO:0043041">
    <property type="term" value="P:amino acid activation for nonribosomal peptide biosynthetic process"/>
    <property type="evidence" value="ECO:0007669"/>
    <property type="project" value="TreeGrafter"/>
</dbReference>
<dbReference type="GO" id="GO:0044550">
    <property type="term" value="P:secondary metabolite biosynthetic process"/>
    <property type="evidence" value="ECO:0007669"/>
    <property type="project" value="TreeGrafter"/>
</dbReference>
<keyword evidence="3" id="KW-1185">Reference proteome</keyword>
<evidence type="ECO:0000313" key="3">
    <source>
        <dbReference type="Proteomes" id="UP000669179"/>
    </source>
</evidence>
<dbReference type="Gene3D" id="3.30.559.30">
    <property type="entry name" value="Nonribosomal peptide synthetase, condensation domain"/>
    <property type="match status" value="1"/>
</dbReference>
<gene>
    <name evidence="2" type="ORF">J4573_08840</name>
</gene>